<dbReference type="EMBL" id="NXGH01000008">
    <property type="protein sequence ID" value="PRM90128.1"/>
    <property type="molecule type" value="Genomic_DNA"/>
</dbReference>
<dbReference type="Pfam" id="PF01656">
    <property type="entry name" value="CbiA"/>
    <property type="match status" value="1"/>
</dbReference>
<dbReference type="Gene3D" id="3.40.50.300">
    <property type="entry name" value="P-loop containing nucleotide triphosphate hydrolases"/>
    <property type="match status" value="1"/>
</dbReference>
<dbReference type="OrthoDB" id="5345420at2"/>
<comment type="caution">
    <text evidence="2">The sequence shown here is derived from an EMBL/GenBank/DDBJ whole genome shotgun (WGS) entry which is preliminary data.</text>
</comment>
<dbReference type="RefSeq" id="WP_105911418.1">
    <property type="nucleotide sequence ID" value="NZ_JAMXDI010000006.1"/>
</dbReference>
<name>A0A2S9SU59_9BACT</name>
<organism evidence="2 3">
    <name type="scientific">Aliarcobacter cryaerophilus</name>
    <dbReference type="NCBI Taxonomy" id="28198"/>
    <lineage>
        <taxon>Bacteria</taxon>
        <taxon>Pseudomonadati</taxon>
        <taxon>Campylobacterota</taxon>
        <taxon>Epsilonproteobacteria</taxon>
        <taxon>Campylobacterales</taxon>
        <taxon>Arcobacteraceae</taxon>
        <taxon>Aliarcobacter</taxon>
    </lineage>
</organism>
<dbReference type="SUPFAM" id="SSF52540">
    <property type="entry name" value="P-loop containing nucleoside triphosphate hydrolases"/>
    <property type="match status" value="1"/>
</dbReference>
<evidence type="ECO:0000313" key="3">
    <source>
        <dbReference type="Proteomes" id="UP000238649"/>
    </source>
</evidence>
<gene>
    <name evidence="2" type="ORF">CJ671_03895</name>
</gene>
<reference evidence="2 3" key="1">
    <citation type="submission" date="2017-09" db="EMBL/GenBank/DDBJ databases">
        <title>Reassesment of A. cryaerophilus.</title>
        <authorList>
            <person name="Perez-Cataluna A."/>
            <person name="Collado L."/>
            <person name="Salgado O."/>
            <person name="Lefinanco V."/>
            <person name="Figueras M.J."/>
        </authorList>
    </citation>
    <scope>NUCLEOTIDE SEQUENCE [LARGE SCALE GENOMIC DNA]</scope>
    <source>
        <strain evidence="2 3">LMG 9871</strain>
    </source>
</reference>
<dbReference type="InterPro" id="IPR002586">
    <property type="entry name" value="CobQ/CobB/MinD/ParA_Nub-bd_dom"/>
</dbReference>
<evidence type="ECO:0000313" key="2">
    <source>
        <dbReference type="EMBL" id="PRM90128.1"/>
    </source>
</evidence>
<protein>
    <recommendedName>
        <fullName evidence="1">CobQ/CobB/MinD/ParA nucleotide binding domain-containing protein</fullName>
    </recommendedName>
</protein>
<dbReference type="Proteomes" id="UP000238649">
    <property type="component" value="Unassembled WGS sequence"/>
</dbReference>
<dbReference type="AlphaFoldDB" id="A0A2S9SU59"/>
<evidence type="ECO:0000259" key="1">
    <source>
        <dbReference type="Pfam" id="PF01656"/>
    </source>
</evidence>
<sequence length="274" mass="31111">MKNTSNQISVVASNIIAVVNDKGGVGKSVLSKYVLATLAKEKYKTVNIYEIDNNNKKGNFNSSLINHHLFKINDKNEAIFDVSFYEDDAEVCSIIDCGGGDDVKSVIEALSKNKIENVSFFIPTLDDDETVDNIKSTLDEIRTYYPDSKVTLVLNKAQSNSLEEAKIQFINIFGSEKYGYKSEYEQLAKSLNSIAIVPHTNLIFLMKNHHRLAMTDLYLSSVNLINNLKENRAIWKKEALEKNDKDYYHKKMDLVDFGTDLIDYIEQVKKTLKV</sequence>
<proteinExistence type="predicted"/>
<accession>A0A2S9SU59</accession>
<dbReference type="InterPro" id="IPR027417">
    <property type="entry name" value="P-loop_NTPase"/>
</dbReference>
<feature type="domain" description="CobQ/CobB/MinD/ParA nucleotide binding" evidence="1">
    <location>
        <begin position="16"/>
        <end position="160"/>
    </location>
</feature>